<gene>
    <name evidence="2" type="ORF">SAMN04487819_11426</name>
</gene>
<dbReference type="RefSeq" id="WP_092928710.1">
    <property type="nucleotide sequence ID" value="NZ_FOMZ01000014.1"/>
</dbReference>
<dbReference type="Gene3D" id="3.40.30.10">
    <property type="entry name" value="Glutaredoxin"/>
    <property type="match status" value="1"/>
</dbReference>
<feature type="region of interest" description="Disordered" evidence="1">
    <location>
        <begin position="63"/>
        <end position="85"/>
    </location>
</feature>
<dbReference type="SUPFAM" id="SSF52833">
    <property type="entry name" value="Thioredoxin-like"/>
    <property type="match status" value="1"/>
</dbReference>
<dbReference type="Proteomes" id="UP000198716">
    <property type="component" value="Unassembled WGS sequence"/>
</dbReference>
<evidence type="ECO:0000313" key="3">
    <source>
        <dbReference type="Proteomes" id="UP000198716"/>
    </source>
</evidence>
<protein>
    <recommendedName>
        <fullName evidence="4">Thioredoxin</fullName>
    </recommendedName>
</protein>
<accession>A0A1I2ANU1</accession>
<sequence length="181" mass="19398">MPPEWWALLLSLIATLVLGSALRAREGRITVRNNRRGSGVSRGVFDQLPTEIAEVLRREVTGTGGEVAGSGGVTGTGRATGSVTGSAARDATSEITLLQLSTTFCAPCRHARILLSTMAERTTGLRHVEIDLTNRPEWSAPLGVHTTPTTLALDTDGRELFRLSGVPRREGLTEALRPYLP</sequence>
<feature type="compositionally biased region" description="Gly residues" evidence="1">
    <location>
        <begin position="63"/>
        <end position="75"/>
    </location>
</feature>
<name>A0A1I2ANU1_9ACTN</name>
<organism evidence="2 3">
    <name type="scientific">Actinopolyspora alba</name>
    <dbReference type="NCBI Taxonomy" id="673379"/>
    <lineage>
        <taxon>Bacteria</taxon>
        <taxon>Bacillati</taxon>
        <taxon>Actinomycetota</taxon>
        <taxon>Actinomycetes</taxon>
        <taxon>Actinopolysporales</taxon>
        <taxon>Actinopolysporaceae</taxon>
        <taxon>Actinopolyspora</taxon>
        <taxon>Actinopolyspora alba group</taxon>
    </lineage>
</organism>
<proteinExistence type="predicted"/>
<reference evidence="3" key="1">
    <citation type="submission" date="2016-10" db="EMBL/GenBank/DDBJ databases">
        <authorList>
            <person name="Varghese N."/>
            <person name="Submissions S."/>
        </authorList>
    </citation>
    <scope>NUCLEOTIDE SEQUENCE [LARGE SCALE GENOMIC DNA]</scope>
    <source>
        <strain evidence="3">DSM 45004</strain>
    </source>
</reference>
<evidence type="ECO:0008006" key="4">
    <source>
        <dbReference type="Google" id="ProtNLM"/>
    </source>
</evidence>
<feature type="compositionally biased region" description="Low complexity" evidence="1">
    <location>
        <begin position="76"/>
        <end position="85"/>
    </location>
</feature>
<evidence type="ECO:0000256" key="1">
    <source>
        <dbReference type="SAM" id="MobiDB-lite"/>
    </source>
</evidence>
<keyword evidence="3" id="KW-1185">Reference proteome</keyword>
<dbReference type="CDD" id="cd02947">
    <property type="entry name" value="TRX_family"/>
    <property type="match status" value="1"/>
</dbReference>
<dbReference type="InterPro" id="IPR036249">
    <property type="entry name" value="Thioredoxin-like_sf"/>
</dbReference>
<dbReference type="EMBL" id="FOMZ01000014">
    <property type="protein sequence ID" value="SFE45536.1"/>
    <property type="molecule type" value="Genomic_DNA"/>
</dbReference>
<evidence type="ECO:0000313" key="2">
    <source>
        <dbReference type="EMBL" id="SFE45536.1"/>
    </source>
</evidence>
<dbReference type="AlphaFoldDB" id="A0A1I2ANU1"/>